<organism evidence="1 2">
    <name type="scientific">Diphasiastrum complanatum</name>
    <name type="common">Issler's clubmoss</name>
    <name type="synonym">Lycopodium complanatum</name>
    <dbReference type="NCBI Taxonomy" id="34168"/>
    <lineage>
        <taxon>Eukaryota</taxon>
        <taxon>Viridiplantae</taxon>
        <taxon>Streptophyta</taxon>
        <taxon>Embryophyta</taxon>
        <taxon>Tracheophyta</taxon>
        <taxon>Lycopodiopsida</taxon>
        <taxon>Lycopodiales</taxon>
        <taxon>Lycopodiaceae</taxon>
        <taxon>Lycopodioideae</taxon>
        <taxon>Diphasiastrum</taxon>
    </lineage>
</organism>
<protein>
    <submittedName>
        <fullName evidence="1">Uncharacterized protein</fullName>
    </submittedName>
</protein>
<sequence>MDALHSVKKALGILKVAMKLECDDIVANCVQYLEAVPWEETEEEEILKTLPSLGPNVLPVLARLQPVDADSVRNVFISALRVATTSAEKCFAFDGSSTRDLKVSAQEQVEYMLAEDDDAPLLVADDYMKSEFKTYFFELFESFKSELSSLLSIEAIEHEIFEDAVLEKVSDLLWVSRILPKVGLLNELVSIWSQSSTDLISVLQSSKLSAVFWDTKLKVVELASKVLDAVGFGTSIIPADQRTHLVKSWLPYIRDIKPLLDSQFSDGKTTLTMDAELCQNIESAFVSLILALPSCEQADILADWLQTEQTRYPDLTEAFEVWCFRSKAARRRLSSELNGLGNVTLPTSGCKNLFV</sequence>
<comment type="caution">
    <text evidence="1">The sequence shown here is derived from an EMBL/GenBank/DDBJ whole genome shotgun (WGS) entry which is preliminary data.</text>
</comment>
<keyword evidence="2" id="KW-1185">Reference proteome</keyword>
<evidence type="ECO:0000313" key="2">
    <source>
        <dbReference type="Proteomes" id="UP001162992"/>
    </source>
</evidence>
<proteinExistence type="predicted"/>
<dbReference type="EMBL" id="CM055101">
    <property type="protein sequence ID" value="KAJ7540646.1"/>
    <property type="molecule type" value="Genomic_DNA"/>
</dbReference>
<reference evidence="2" key="1">
    <citation type="journal article" date="2024" name="Proc. Natl. Acad. Sci. U.S.A.">
        <title>Extraordinary preservation of gene collinearity over three hundred million years revealed in homosporous lycophytes.</title>
        <authorList>
            <person name="Li C."/>
            <person name="Wickell D."/>
            <person name="Kuo L.Y."/>
            <person name="Chen X."/>
            <person name="Nie B."/>
            <person name="Liao X."/>
            <person name="Peng D."/>
            <person name="Ji J."/>
            <person name="Jenkins J."/>
            <person name="Williams M."/>
            <person name="Shu S."/>
            <person name="Plott C."/>
            <person name="Barry K."/>
            <person name="Rajasekar S."/>
            <person name="Grimwood J."/>
            <person name="Han X."/>
            <person name="Sun S."/>
            <person name="Hou Z."/>
            <person name="He W."/>
            <person name="Dai G."/>
            <person name="Sun C."/>
            <person name="Schmutz J."/>
            <person name="Leebens-Mack J.H."/>
            <person name="Li F.W."/>
            <person name="Wang L."/>
        </authorList>
    </citation>
    <scope>NUCLEOTIDE SEQUENCE [LARGE SCALE GENOMIC DNA]</scope>
    <source>
        <strain evidence="2">cv. PW_Plant_1</strain>
    </source>
</reference>
<dbReference type="Proteomes" id="UP001162992">
    <property type="component" value="Chromosome 10"/>
</dbReference>
<gene>
    <name evidence="1" type="ORF">O6H91_10G024300</name>
</gene>
<evidence type="ECO:0000313" key="1">
    <source>
        <dbReference type="EMBL" id="KAJ7540646.1"/>
    </source>
</evidence>
<accession>A0ACC2CF74</accession>
<name>A0ACC2CF74_DIPCM</name>